<protein>
    <submittedName>
        <fullName evidence="1">Uncharacterized protein</fullName>
    </submittedName>
</protein>
<gene>
    <name evidence="1" type="ORF">JX360_00620</name>
</gene>
<reference evidence="1" key="1">
    <citation type="submission" date="2021-02" db="EMBL/GenBank/DDBJ databases">
        <title>The CRISPR/cas machinery reduction and long-range gene transfer in the hot spring cyanobacterium Synechococcus.</title>
        <authorList>
            <person name="Dvorak P."/>
            <person name="Jahodarova E."/>
            <person name="Hasler P."/>
            <person name="Poulickova A."/>
        </authorList>
    </citation>
    <scope>NUCLEOTIDE SEQUENCE</scope>
    <source>
        <strain evidence="1">Rupite</strain>
    </source>
</reference>
<proteinExistence type="predicted"/>
<evidence type="ECO:0000313" key="1">
    <source>
        <dbReference type="EMBL" id="MCJ2541419.1"/>
    </source>
</evidence>
<dbReference type="EMBL" id="JAFIRA010000001">
    <property type="protein sequence ID" value="MCJ2541419.1"/>
    <property type="molecule type" value="Genomic_DNA"/>
</dbReference>
<keyword evidence="2" id="KW-1185">Reference proteome</keyword>
<dbReference type="Proteomes" id="UP000830835">
    <property type="component" value="Unassembled WGS sequence"/>
</dbReference>
<comment type="caution">
    <text evidence="1">The sequence shown here is derived from an EMBL/GenBank/DDBJ whole genome shotgun (WGS) entry which is preliminary data.</text>
</comment>
<evidence type="ECO:0000313" key="2">
    <source>
        <dbReference type="Proteomes" id="UP000830835"/>
    </source>
</evidence>
<organism evidence="1 2">
    <name type="scientific">Thermostichus vulcanus str. 'Rupite'</name>
    <dbReference type="NCBI Taxonomy" id="2813851"/>
    <lineage>
        <taxon>Bacteria</taxon>
        <taxon>Bacillati</taxon>
        <taxon>Cyanobacteriota</taxon>
        <taxon>Cyanophyceae</taxon>
        <taxon>Thermostichales</taxon>
        <taxon>Thermostichaceae</taxon>
        <taxon>Thermostichus</taxon>
    </lineage>
</organism>
<name>A0ABT0C6J7_THEVL</name>
<accession>A0ABT0C6J7</accession>
<sequence length="195" mass="21657">MSLGLVSGAVLGLQPVAWGIPGQSPDQAAAWVRDNPVLRPRPGETLNINRVDPDGSRFTFLASVAPPGRIINPLDRETIRSERMTFFRPQGLTPEDLFQAIRDIYGPEIAADLDQAVEVIRYPAPEALAGNQTYSLSRAIQGVVLQGNQLAYWLELTQNPDGRVQQGQVWVFQPEWLTKVEGELAERYPLQVLTR</sequence>